<accession>A0A8J2QI26</accession>
<proteinExistence type="predicted"/>
<evidence type="ECO:0000313" key="1">
    <source>
        <dbReference type="EMBL" id="CAG9563465.1"/>
    </source>
</evidence>
<comment type="caution">
    <text evidence="1">The sequence shown here is derived from an EMBL/GenBank/DDBJ whole genome shotgun (WGS) entry which is preliminary data.</text>
</comment>
<dbReference type="Proteomes" id="UP000789524">
    <property type="component" value="Unassembled WGS sequence"/>
</dbReference>
<reference evidence="1" key="1">
    <citation type="submission" date="2021-09" db="EMBL/GenBank/DDBJ databases">
        <authorList>
            <person name="Martin H S."/>
        </authorList>
    </citation>
    <scope>NUCLEOTIDE SEQUENCE</scope>
</reference>
<dbReference type="EMBL" id="CAKASE010000049">
    <property type="protein sequence ID" value="CAG9563465.1"/>
    <property type="molecule type" value="Genomic_DNA"/>
</dbReference>
<gene>
    <name evidence="1" type="ORF">DCHRY22_LOCUS4601</name>
</gene>
<dbReference type="OrthoDB" id="7480128at2759"/>
<protein>
    <submittedName>
        <fullName evidence="1">(African queen) hypothetical protein</fullName>
    </submittedName>
</protein>
<name>A0A8J2QI26_9NEOP</name>
<organism evidence="1 2">
    <name type="scientific">Danaus chrysippus</name>
    <name type="common">African queen</name>
    <dbReference type="NCBI Taxonomy" id="151541"/>
    <lineage>
        <taxon>Eukaryota</taxon>
        <taxon>Metazoa</taxon>
        <taxon>Ecdysozoa</taxon>
        <taxon>Arthropoda</taxon>
        <taxon>Hexapoda</taxon>
        <taxon>Insecta</taxon>
        <taxon>Pterygota</taxon>
        <taxon>Neoptera</taxon>
        <taxon>Endopterygota</taxon>
        <taxon>Lepidoptera</taxon>
        <taxon>Glossata</taxon>
        <taxon>Ditrysia</taxon>
        <taxon>Papilionoidea</taxon>
        <taxon>Nymphalidae</taxon>
        <taxon>Danainae</taxon>
        <taxon>Danaini</taxon>
        <taxon>Danaina</taxon>
        <taxon>Danaus</taxon>
        <taxon>Anosia</taxon>
    </lineage>
</organism>
<evidence type="ECO:0000313" key="2">
    <source>
        <dbReference type="Proteomes" id="UP000789524"/>
    </source>
</evidence>
<dbReference type="AlphaFoldDB" id="A0A8J2QI26"/>
<keyword evidence="2" id="KW-1185">Reference proteome</keyword>
<sequence length="98" mass="10523">MRSGGVSATSRQCILNAVMSNLSVTSLIRMIVGSQRCCVEVASFCELVISSKEAASRDKKSVLSADPVLRKKLEEKRGSKLEPLLLATGLSGHQPLLH</sequence>